<evidence type="ECO:0000313" key="1">
    <source>
        <dbReference type="EMBL" id="MDX8000181.1"/>
    </source>
</evidence>
<dbReference type="Gene3D" id="3.40.109.10">
    <property type="entry name" value="NADH Oxidase"/>
    <property type="match status" value="1"/>
</dbReference>
<name>A0ABU4SNF8_9GAMM</name>
<dbReference type="RefSeq" id="WP_319926890.1">
    <property type="nucleotide sequence ID" value="NZ_VCDP01000053.1"/>
</dbReference>
<keyword evidence="2" id="KW-1185">Reference proteome</keyword>
<dbReference type="InterPro" id="IPR000415">
    <property type="entry name" value="Nitroreductase-like"/>
</dbReference>
<dbReference type="PANTHER" id="PTHR43745:SF2">
    <property type="entry name" value="NITROREDUCTASE MJ1384-RELATED"/>
    <property type="match status" value="1"/>
</dbReference>
<gene>
    <name evidence="1" type="ORF">FE394_13460</name>
</gene>
<dbReference type="Proteomes" id="UP001271640">
    <property type="component" value="Unassembled WGS sequence"/>
</dbReference>
<reference evidence="2" key="1">
    <citation type="journal article" date="2024" name="Toxins">
        <title>Genome Sequence Analysis of Native Xenorhabdus Strains Isolated from Entomopathogenic Nematodes in Argentina.</title>
        <authorList>
            <person name="Palma L."/>
            <person name="Frizzo L."/>
            <person name="Kaiser S."/>
            <person name="Berry C."/>
            <person name="Caballero P."/>
            <person name="Bode H.B."/>
            <person name="Del Valle E.E."/>
        </authorList>
    </citation>
    <scope>NUCLEOTIDE SEQUENCE [LARGE SCALE GENOMIC DNA]</scope>
    <source>
        <strain evidence="2">Reich</strain>
    </source>
</reference>
<dbReference type="EMBL" id="VCDP01000053">
    <property type="protein sequence ID" value="MDX8000181.1"/>
    <property type="molecule type" value="Genomic_DNA"/>
</dbReference>
<dbReference type="PANTHER" id="PTHR43745">
    <property type="entry name" value="NITROREDUCTASE MJ1384-RELATED"/>
    <property type="match status" value="1"/>
</dbReference>
<dbReference type="NCBIfam" id="TIGR03605">
    <property type="entry name" value="antibiot_sagB"/>
    <property type="match status" value="1"/>
</dbReference>
<accession>A0ABU4SNF8</accession>
<organism evidence="1 2">
    <name type="scientific">Xenorhabdus littoralis</name>
    <dbReference type="NCBI Taxonomy" id="2582835"/>
    <lineage>
        <taxon>Bacteria</taxon>
        <taxon>Pseudomonadati</taxon>
        <taxon>Pseudomonadota</taxon>
        <taxon>Gammaproteobacteria</taxon>
        <taxon>Enterobacterales</taxon>
        <taxon>Morganellaceae</taxon>
        <taxon>Xenorhabdus</taxon>
    </lineage>
</organism>
<proteinExistence type="predicted"/>
<dbReference type="InterPro" id="IPR052544">
    <property type="entry name" value="Bacteriocin_Proc_Enz"/>
</dbReference>
<protein>
    <submittedName>
        <fullName evidence="1">SagB/ThcOx family dehydrogenase</fullName>
    </submittedName>
</protein>
<evidence type="ECO:0000313" key="2">
    <source>
        <dbReference type="Proteomes" id="UP001271640"/>
    </source>
</evidence>
<sequence>MKIKMAFGVNGMGTPRGLFIRNTLTLDSYFGDLLTQKLFLAVQSILSDWTDMDEAINHISMEFDLSEEDVKDSLNQLIDIKMIISQDLQNYKYIDDFKMVWQEHGWEDALQYHFYTTRLIRMNYLHDPRGLEDKIYMREYLKKELSPSNYKIYKKSPFIKLPGLSEVKVKRTLRLNEVFSKNVSEGNKIGQFTIDELSYLLKLSFGQTSTRHLPITGTHVAKTSPSGGSRHPTEAYIVILDCLGIAKGLYHYCVKRHGLSLLTPGDHSGLLFEQVLGHRSRLSFKPTLVFLFGTIFERSMFRYREGRSYRVIQHDLGHVMQTLAYLASSMGRCSFRGYSLPEKDIEAFLGIDGLNESASSFAFIG</sequence>
<comment type="caution">
    <text evidence="1">The sequence shown here is derived from an EMBL/GenBank/DDBJ whole genome shotgun (WGS) entry which is preliminary data.</text>
</comment>
<dbReference type="CDD" id="cd02142">
    <property type="entry name" value="McbC_SagB-like_oxidoreductase"/>
    <property type="match status" value="1"/>
</dbReference>
<dbReference type="InterPro" id="IPR020051">
    <property type="entry name" value="SagB-type_dehydrogenase"/>
</dbReference>